<reference evidence="2" key="1">
    <citation type="journal article" date="2006" name="PLoS Biol.">
        <title>Macronuclear genome sequence of the ciliate Tetrahymena thermophila, a model eukaryote.</title>
        <authorList>
            <person name="Eisen J.A."/>
            <person name="Coyne R.S."/>
            <person name="Wu M."/>
            <person name="Wu D."/>
            <person name="Thiagarajan M."/>
            <person name="Wortman J.R."/>
            <person name="Badger J.H."/>
            <person name="Ren Q."/>
            <person name="Amedeo P."/>
            <person name="Jones K.M."/>
            <person name="Tallon L.J."/>
            <person name="Delcher A.L."/>
            <person name="Salzberg S.L."/>
            <person name="Silva J.C."/>
            <person name="Haas B.J."/>
            <person name="Majoros W.H."/>
            <person name="Farzad M."/>
            <person name="Carlton J.M."/>
            <person name="Smith R.K. Jr."/>
            <person name="Garg J."/>
            <person name="Pearlman R.E."/>
            <person name="Karrer K.M."/>
            <person name="Sun L."/>
            <person name="Manning G."/>
            <person name="Elde N.C."/>
            <person name="Turkewitz A.P."/>
            <person name="Asai D.J."/>
            <person name="Wilkes D.E."/>
            <person name="Wang Y."/>
            <person name="Cai H."/>
            <person name="Collins K."/>
            <person name="Stewart B.A."/>
            <person name="Lee S.R."/>
            <person name="Wilamowska K."/>
            <person name="Weinberg Z."/>
            <person name="Ruzzo W.L."/>
            <person name="Wloga D."/>
            <person name="Gaertig J."/>
            <person name="Frankel J."/>
            <person name="Tsao C.-C."/>
            <person name="Gorovsky M.A."/>
            <person name="Keeling P.J."/>
            <person name="Waller R.F."/>
            <person name="Patron N.J."/>
            <person name="Cherry J.M."/>
            <person name="Stover N.A."/>
            <person name="Krieger C.J."/>
            <person name="del Toro C."/>
            <person name="Ryder H.F."/>
            <person name="Williamson S.C."/>
            <person name="Barbeau R.A."/>
            <person name="Hamilton E.P."/>
            <person name="Orias E."/>
        </authorList>
    </citation>
    <scope>NUCLEOTIDE SEQUENCE [LARGE SCALE GENOMIC DNA]</scope>
    <source>
        <strain evidence="2">SB210</strain>
    </source>
</reference>
<dbReference type="InParanoid" id="W7XGX7"/>
<evidence type="ECO:0000313" key="1">
    <source>
        <dbReference type="EMBL" id="EWS73531.1"/>
    </source>
</evidence>
<sequence length="97" mass="11474">MNLKQGFLMRLMRLNICKLLFYEIQNKSKDRHSKCRQLILDSMGIKYQNMQIIKFNSYSLVLIIAVDKQSIIGYFCDKLMISITNTTFCKHNFIDVV</sequence>
<dbReference type="RefSeq" id="XP_012653921.1">
    <property type="nucleotide sequence ID" value="XM_012798467.1"/>
</dbReference>
<dbReference type="GeneID" id="24439895"/>
<dbReference type="AlphaFoldDB" id="W7XGX7"/>
<protein>
    <submittedName>
        <fullName evidence="1">Uncharacterized protein</fullName>
    </submittedName>
</protein>
<evidence type="ECO:0000313" key="2">
    <source>
        <dbReference type="Proteomes" id="UP000009168"/>
    </source>
</evidence>
<dbReference type="Proteomes" id="UP000009168">
    <property type="component" value="Unassembled WGS sequence"/>
</dbReference>
<dbReference type="KEGG" id="tet:TTHERM_000628348"/>
<gene>
    <name evidence="1" type="ORF">TTHERM_000628348</name>
</gene>
<organism evidence="1 2">
    <name type="scientific">Tetrahymena thermophila (strain SB210)</name>
    <dbReference type="NCBI Taxonomy" id="312017"/>
    <lineage>
        <taxon>Eukaryota</taxon>
        <taxon>Sar</taxon>
        <taxon>Alveolata</taxon>
        <taxon>Ciliophora</taxon>
        <taxon>Intramacronucleata</taxon>
        <taxon>Oligohymenophorea</taxon>
        <taxon>Hymenostomatida</taxon>
        <taxon>Tetrahymenina</taxon>
        <taxon>Tetrahymenidae</taxon>
        <taxon>Tetrahymena</taxon>
    </lineage>
</organism>
<accession>W7XGX7</accession>
<dbReference type="EMBL" id="GG662641">
    <property type="protein sequence ID" value="EWS73531.1"/>
    <property type="molecule type" value="Genomic_DNA"/>
</dbReference>
<proteinExistence type="predicted"/>
<name>W7XGX7_TETTS</name>
<keyword evidence="2" id="KW-1185">Reference proteome</keyword>